<reference evidence="2 3" key="1">
    <citation type="submission" date="2015-08" db="EMBL/GenBank/DDBJ databases">
        <title>Next Generation Sequencing and Analysis of the Genome of Puccinia sorghi L Schw, the Causal Agent of Maize Common Rust.</title>
        <authorList>
            <person name="Rochi L."/>
            <person name="Burguener G."/>
            <person name="Darino M."/>
            <person name="Turjanski A."/>
            <person name="Kreff E."/>
            <person name="Dieguez M.J."/>
            <person name="Sacco F."/>
        </authorList>
    </citation>
    <scope>NUCLEOTIDE SEQUENCE [LARGE SCALE GENOMIC DNA]</scope>
    <source>
        <strain evidence="2 3">RO10H11247</strain>
    </source>
</reference>
<dbReference type="PANTHER" id="PTHR47501">
    <property type="entry name" value="TRANSPOSASE-RELATED"/>
    <property type="match status" value="1"/>
</dbReference>
<dbReference type="Proteomes" id="UP000037035">
    <property type="component" value="Unassembled WGS sequence"/>
</dbReference>
<evidence type="ECO:0000313" key="3">
    <source>
        <dbReference type="Proteomes" id="UP000037035"/>
    </source>
</evidence>
<evidence type="ECO:0000256" key="1">
    <source>
        <dbReference type="SAM" id="MobiDB-lite"/>
    </source>
</evidence>
<keyword evidence="3" id="KW-1185">Reference proteome</keyword>
<feature type="compositionally biased region" description="Acidic residues" evidence="1">
    <location>
        <begin position="341"/>
        <end position="375"/>
    </location>
</feature>
<evidence type="ECO:0000313" key="2">
    <source>
        <dbReference type="EMBL" id="KNZ60037.1"/>
    </source>
</evidence>
<dbReference type="PANTHER" id="PTHR47501:SF5">
    <property type="entry name" value="HAT C-TERMINAL DIMERISATION DOMAIN-CONTAINING PROTEIN"/>
    <property type="match status" value="1"/>
</dbReference>
<protein>
    <recommendedName>
        <fullName evidence="4">BED-type domain-containing protein</fullName>
    </recommendedName>
</protein>
<feature type="compositionally biased region" description="Polar residues" evidence="1">
    <location>
        <begin position="31"/>
        <end position="42"/>
    </location>
</feature>
<dbReference type="OrthoDB" id="2505040at2759"/>
<name>A0A0L6VHJ9_9BASI</name>
<feature type="region of interest" description="Disordered" evidence="1">
    <location>
        <begin position="1"/>
        <end position="100"/>
    </location>
</feature>
<comment type="caution">
    <text evidence="2">The sequence shown here is derived from an EMBL/GenBank/DDBJ whole genome shotgun (WGS) entry which is preliminary data.</text>
</comment>
<dbReference type="VEuPathDB" id="FungiDB:VP01_1622g4"/>
<evidence type="ECO:0008006" key="4">
    <source>
        <dbReference type="Google" id="ProtNLM"/>
    </source>
</evidence>
<feature type="compositionally biased region" description="Polar residues" evidence="1">
    <location>
        <begin position="60"/>
        <end position="71"/>
    </location>
</feature>
<organism evidence="2 3">
    <name type="scientific">Puccinia sorghi</name>
    <dbReference type="NCBI Taxonomy" id="27349"/>
    <lineage>
        <taxon>Eukaryota</taxon>
        <taxon>Fungi</taxon>
        <taxon>Dikarya</taxon>
        <taxon>Basidiomycota</taxon>
        <taxon>Pucciniomycotina</taxon>
        <taxon>Pucciniomycetes</taxon>
        <taxon>Pucciniales</taxon>
        <taxon>Pucciniaceae</taxon>
        <taxon>Puccinia</taxon>
    </lineage>
</organism>
<gene>
    <name evidence="2" type="ORF">VP01_1622g4</name>
</gene>
<dbReference type="EMBL" id="LAVV01006418">
    <property type="protein sequence ID" value="KNZ60037.1"/>
    <property type="molecule type" value="Genomic_DNA"/>
</dbReference>
<feature type="region of interest" description="Disordered" evidence="1">
    <location>
        <begin position="337"/>
        <end position="411"/>
    </location>
</feature>
<proteinExistence type="predicted"/>
<accession>A0A0L6VHJ9</accession>
<sequence>MIQPSSDSRRSIAQPVNIIKNNPPQKRKNVPSDSETKSQITPIASKKKGKKTAKNPPPFSQSTLEPGSSQVIDLAQDSDNENAKVKHKRQRRDPEFDDVKNFYSEPYLRKGDPDNRPPSTYKCLWCKKEVRVSGSSLSNLRTHRDGSRQTGRVSDGCPQRQKAIDNGAKLPATSLQESKNKTETKDGTISSHFNQAEKFDNETLNNIISLWLLRQAIPWNRIEDPYLRAAFHYCEPGSQLFKRKWAATSGRVIYLDLQEAMLNRLKATNSKFTLIHDVWTTKGNRFGFIGASVSFIDNDWNYVVQHLSLKLVAWHHKGSLLAEPIVNVLAKHGLQRKIKEDEDGDGVDEEESDFDVDSDDVDEGEEDLVEEDDDHDTGKKKENDDEESKYNRTSQQSRKKKTFAENRNESNKLHELTQNIRDLKKKEANGAQENAFHPIYHKMMSKLDEYQEEALGCETLVMATLLHHAFRLRFFDHCWPEKEKQVQ</sequence>
<feature type="region of interest" description="Disordered" evidence="1">
    <location>
        <begin position="137"/>
        <end position="188"/>
    </location>
</feature>
<feature type="compositionally biased region" description="Basic and acidic residues" evidence="1">
    <location>
        <begin position="402"/>
        <end position="411"/>
    </location>
</feature>
<dbReference type="AlphaFoldDB" id="A0A0L6VHJ9"/>